<dbReference type="InterPro" id="IPR005018">
    <property type="entry name" value="DOMON_domain"/>
</dbReference>
<evidence type="ECO:0000259" key="7">
    <source>
        <dbReference type="PROSITE" id="PS50836"/>
    </source>
</evidence>
<gene>
    <name evidence="9" type="ORF">HannXRQ_Chr11g0328181</name>
    <name evidence="8" type="ORF">HanXRQr2_Chr11g0473201</name>
</gene>
<dbReference type="Gramene" id="mRNA:HanXRQr2_Chr11g0473201">
    <property type="protein sequence ID" value="CDS:HanXRQr2_Chr11g0473201.1"/>
    <property type="gene ID" value="HanXRQr2_Chr11g0473201"/>
</dbReference>
<reference evidence="8 10" key="1">
    <citation type="journal article" date="2017" name="Nature">
        <title>The sunflower genome provides insights into oil metabolism, flowering and Asterid evolution.</title>
        <authorList>
            <person name="Badouin H."/>
            <person name="Gouzy J."/>
            <person name="Grassa C.J."/>
            <person name="Murat F."/>
            <person name="Staton S.E."/>
            <person name="Cottret L."/>
            <person name="Lelandais-Briere C."/>
            <person name="Owens G.L."/>
            <person name="Carrere S."/>
            <person name="Mayjonade B."/>
            <person name="Legrand L."/>
            <person name="Gill N."/>
            <person name="Kane N.C."/>
            <person name="Bowers J.E."/>
            <person name="Hubner S."/>
            <person name="Bellec A."/>
            <person name="Berard A."/>
            <person name="Berges H."/>
            <person name="Blanchet N."/>
            <person name="Boniface M.C."/>
            <person name="Brunel D."/>
            <person name="Catrice O."/>
            <person name="Chaidir N."/>
            <person name="Claudel C."/>
            <person name="Donnadieu C."/>
            <person name="Faraut T."/>
            <person name="Fievet G."/>
            <person name="Helmstetter N."/>
            <person name="King M."/>
            <person name="Knapp S.J."/>
            <person name="Lai Z."/>
            <person name="Le Paslier M.C."/>
            <person name="Lippi Y."/>
            <person name="Lorenzon L."/>
            <person name="Mandel J.R."/>
            <person name="Marage G."/>
            <person name="Marchand G."/>
            <person name="Marquand E."/>
            <person name="Bret-Mestries E."/>
            <person name="Morien E."/>
            <person name="Nambeesan S."/>
            <person name="Nguyen T."/>
            <person name="Pegot-Espagnet P."/>
            <person name="Pouilly N."/>
            <person name="Raftis F."/>
            <person name="Sallet E."/>
            <person name="Schiex T."/>
            <person name="Thomas J."/>
            <person name="Vandecasteele C."/>
            <person name="Vares D."/>
            <person name="Vear F."/>
            <person name="Vautrin S."/>
            <person name="Crespi M."/>
            <person name="Mangin B."/>
            <person name="Burke J.M."/>
            <person name="Salse J."/>
            <person name="Munos S."/>
            <person name="Vincourt P."/>
            <person name="Rieseberg L.H."/>
            <person name="Langlade N.B."/>
        </authorList>
    </citation>
    <scope>NUCLEOTIDE SEQUENCE [LARGE SCALE GENOMIC DNA]</scope>
    <source>
        <strain evidence="10">cv. SF193</strain>
        <tissue evidence="8">Leaves</tissue>
    </source>
</reference>
<evidence type="ECO:0000256" key="6">
    <source>
        <dbReference type="SAM" id="SignalP"/>
    </source>
</evidence>
<reference evidence="8" key="3">
    <citation type="submission" date="2020-06" db="EMBL/GenBank/DDBJ databases">
        <title>Helianthus annuus Genome sequencing and assembly Release 2.</title>
        <authorList>
            <person name="Gouzy J."/>
            <person name="Langlade N."/>
            <person name="Munos S."/>
        </authorList>
    </citation>
    <scope>NUCLEOTIDE SEQUENCE</scope>
    <source>
        <tissue evidence="8">Leaves</tissue>
    </source>
</reference>
<keyword evidence="4" id="KW-0249">Electron transport</keyword>
<keyword evidence="10" id="KW-1185">Reference proteome</keyword>
<feature type="chain" id="PRO_5013100838" evidence="6">
    <location>
        <begin position="29"/>
        <end position="202"/>
    </location>
</feature>
<dbReference type="Pfam" id="PF04526">
    <property type="entry name" value="DUF568"/>
    <property type="match status" value="1"/>
</dbReference>
<dbReference type="Proteomes" id="UP000215914">
    <property type="component" value="Chromosome 11"/>
</dbReference>
<evidence type="ECO:0000256" key="5">
    <source>
        <dbReference type="ARBA" id="ARBA00023136"/>
    </source>
</evidence>
<dbReference type="PANTHER" id="PTHR23130">
    <property type="entry name" value="CYTOCHROME B561 AND DOMON DOMAIN-CONTAINING PROTEIN"/>
    <property type="match status" value="1"/>
</dbReference>
<keyword evidence="3 6" id="KW-0732">Signal</keyword>
<protein>
    <submittedName>
        <fullName evidence="8 9">DOMON domain-containing protein</fullName>
    </submittedName>
</protein>
<evidence type="ECO:0000256" key="1">
    <source>
        <dbReference type="ARBA" id="ARBA00004370"/>
    </source>
</evidence>
<evidence type="ECO:0000313" key="10">
    <source>
        <dbReference type="Proteomes" id="UP000215914"/>
    </source>
</evidence>
<keyword evidence="5" id="KW-0472">Membrane</keyword>
<reference evidence="9" key="2">
    <citation type="submission" date="2017-02" db="EMBL/GenBank/DDBJ databases">
        <title>Sunflower complete genome.</title>
        <authorList>
            <person name="Langlade N."/>
            <person name="Munos S."/>
        </authorList>
    </citation>
    <scope>NUCLEOTIDE SEQUENCE [LARGE SCALE GENOMIC DNA]</scope>
    <source>
        <tissue evidence="9">Leaves</tissue>
    </source>
</reference>
<dbReference type="STRING" id="4232.A0A251T9B3"/>
<accession>A0A251T9B3</accession>
<evidence type="ECO:0000256" key="3">
    <source>
        <dbReference type="ARBA" id="ARBA00022729"/>
    </source>
</evidence>
<evidence type="ECO:0000256" key="4">
    <source>
        <dbReference type="ARBA" id="ARBA00022982"/>
    </source>
</evidence>
<dbReference type="PANTHER" id="PTHR23130:SF196">
    <property type="entry name" value="DOMON DOMAIN-CONTAINING PROTEIN"/>
    <property type="match status" value="1"/>
</dbReference>
<comment type="subcellular location">
    <subcellularLocation>
        <location evidence="1">Membrane</location>
    </subcellularLocation>
</comment>
<dbReference type="GO" id="GO:0016020">
    <property type="term" value="C:membrane"/>
    <property type="evidence" value="ECO:0007669"/>
    <property type="project" value="UniProtKB-SubCell"/>
</dbReference>
<dbReference type="PROSITE" id="PS50836">
    <property type="entry name" value="DOMON"/>
    <property type="match status" value="1"/>
</dbReference>
<feature type="signal peptide" evidence="6">
    <location>
        <begin position="1"/>
        <end position="28"/>
    </location>
</feature>
<evidence type="ECO:0000313" key="9">
    <source>
        <dbReference type="EMBL" id="OTG07242.1"/>
    </source>
</evidence>
<evidence type="ECO:0000313" key="8">
    <source>
        <dbReference type="EMBL" id="KAF5780556.1"/>
    </source>
</evidence>
<dbReference type="OMA" id="VLHWTYY"/>
<feature type="domain" description="DOMON" evidence="7">
    <location>
        <begin position="52"/>
        <end position="166"/>
    </location>
</feature>
<evidence type="ECO:0000256" key="2">
    <source>
        <dbReference type="ARBA" id="ARBA00022448"/>
    </source>
</evidence>
<organism evidence="9 10">
    <name type="scientific">Helianthus annuus</name>
    <name type="common">Common sunflower</name>
    <dbReference type="NCBI Taxonomy" id="4232"/>
    <lineage>
        <taxon>Eukaryota</taxon>
        <taxon>Viridiplantae</taxon>
        <taxon>Streptophyta</taxon>
        <taxon>Embryophyta</taxon>
        <taxon>Tracheophyta</taxon>
        <taxon>Spermatophyta</taxon>
        <taxon>Magnoliopsida</taxon>
        <taxon>eudicotyledons</taxon>
        <taxon>Gunneridae</taxon>
        <taxon>Pentapetalae</taxon>
        <taxon>asterids</taxon>
        <taxon>campanulids</taxon>
        <taxon>Asterales</taxon>
        <taxon>Asteraceae</taxon>
        <taxon>Asteroideae</taxon>
        <taxon>Heliantheae alliance</taxon>
        <taxon>Heliantheae</taxon>
        <taxon>Helianthus</taxon>
    </lineage>
</organism>
<dbReference type="InterPro" id="IPR045265">
    <property type="entry name" value="AIR12_DOMON"/>
</dbReference>
<dbReference type="EMBL" id="CM007900">
    <property type="protein sequence ID" value="OTG07242.1"/>
    <property type="molecule type" value="Genomic_DNA"/>
</dbReference>
<dbReference type="InParanoid" id="A0A251T9B3"/>
<dbReference type="EMBL" id="MNCJ02000326">
    <property type="protein sequence ID" value="KAF5780556.1"/>
    <property type="molecule type" value="Genomic_DNA"/>
</dbReference>
<name>A0A251T9B3_HELAN</name>
<dbReference type="CDD" id="cd09629">
    <property type="entry name" value="DOMON_CIL1_like"/>
    <property type="match status" value="1"/>
</dbReference>
<sequence length="202" mass="21373">MPIKISEMGKIFGVLFCILISNLASSYAQQNCNNYAFSRNTIYATCVSLPVLNSHLHWNYHSSNSTVDLAFRHTGSDTSQWVAWALNINGQGMVGAQALVAVTGSNGSVQAYTSSVTSYSTGLQPSPLSFDVPSLTAERVNGDVVIYATLVLPRGGTRFNQVWQVGPVYNGAPGMHGLGADNRMSIGSVDFVSGETSAGGNA</sequence>
<dbReference type="AlphaFoldDB" id="A0A251T9B3"/>
<keyword evidence="2" id="KW-0813">Transport</keyword>
<proteinExistence type="predicted"/>